<name>A0A059PY39_9CAUD</name>
<keyword evidence="3" id="KW-1185">Reference proteome</keyword>
<evidence type="ECO:0000256" key="1">
    <source>
        <dbReference type="SAM" id="Coils"/>
    </source>
</evidence>
<evidence type="ECO:0000313" key="2">
    <source>
        <dbReference type="EMBL" id="AGR48541.1"/>
    </source>
</evidence>
<gene>
    <name evidence="2" type="ORF">A4L_14</name>
</gene>
<dbReference type="KEGG" id="vg:19686305"/>
<sequence>MNLTPYNNDGLELHIDNTTGEVFTSIRAAARMCNRNESVIRRFVTAAFGGLKTAEVLTTTGLKTAALMTEDQLLEVITEYKPTLLAKFARLGLRVALHQMAGYQVTTTAVEKPAVPQTYKEALMAIIAAEEEKERLALENTELMDDVQRLSEVVDELFDYSSILRIAKFNGVNENVFEWRKLKAVSEALGIEIRKVPCPRYVTKNLYHHRVWLAVYPHYKLPETTSIVVN</sequence>
<dbReference type="Proteomes" id="UP000027000">
    <property type="component" value="Segment"/>
</dbReference>
<feature type="coiled-coil region" evidence="1">
    <location>
        <begin position="119"/>
        <end position="153"/>
    </location>
</feature>
<dbReference type="GeneID" id="19686305"/>
<accession>A0A059PY39</accession>
<dbReference type="EMBL" id="KF356198">
    <property type="protein sequence ID" value="AGR48541.1"/>
    <property type="molecule type" value="Genomic_DNA"/>
</dbReference>
<reference evidence="2 3" key="1">
    <citation type="journal article" date="2015" name="Virus Res.">
        <title>Unraveling the genome structure of cyanobacterial podovirus A-4L with long direct terminal repeats.</title>
        <authorList>
            <person name="Ou T."/>
            <person name="Liao X.Y."/>
            <person name="Gao X.C."/>
            <person name="Xu X.D."/>
            <person name="Zhang Q.Y."/>
        </authorList>
    </citation>
    <scope>NUCLEOTIDE SEQUENCE [LARGE SCALE GENOMIC DNA]</scope>
</reference>
<organism evidence="2 3">
    <name type="scientific">Anabaena phage A-4L</name>
    <dbReference type="NCBI Taxonomy" id="1357732"/>
    <lineage>
        <taxon>Viruses</taxon>
        <taxon>Duplodnaviria</taxon>
        <taxon>Heunggongvirae</taxon>
        <taxon>Uroviricota</taxon>
        <taxon>Caudoviricetes</taxon>
        <taxon>Saffermanviridae</taxon>
        <taxon>Kozyakovvirus</taxon>
        <taxon>Kozyakovvirus A4L</taxon>
    </lineage>
</organism>
<protein>
    <submittedName>
        <fullName evidence="2">Uncharacterized protein</fullName>
    </submittedName>
</protein>
<proteinExistence type="predicted"/>
<dbReference type="RefSeq" id="YP_009042784.1">
    <property type="nucleotide sequence ID" value="NC_024358.1"/>
</dbReference>
<evidence type="ECO:0000313" key="3">
    <source>
        <dbReference type="Proteomes" id="UP000027000"/>
    </source>
</evidence>
<dbReference type="OrthoDB" id="36511at10239"/>
<keyword evidence="1" id="KW-0175">Coiled coil</keyword>